<protein>
    <submittedName>
        <fullName evidence="2">Ribbon-helix-helix protein, CopG family</fullName>
    </submittedName>
</protein>
<dbReference type="GO" id="GO:0006355">
    <property type="term" value="P:regulation of DNA-templated transcription"/>
    <property type="evidence" value="ECO:0007669"/>
    <property type="project" value="InterPro"/>
</dbReference>
<organism evidence="2">
    <name type="scientific">Macrococcus psychrotolerans</name>
    <dbReference type="NCBI Taxonomy" id="3039389"/>
    <lineage>
        <taxon>Bacteria</taxon>
        <taxon>Bacillati</taxon>
        <taxon>Bacillota</taxon>
        <taxon>Bacilli</taxon>
        <taxon>Bacillales</taxon>
        <taxon>Staphylococcaceae</taxon>
        <taxon>Macrococcus</taxon>
    </lineage>
</organism>
<dbReference type="SUPFAM" id="SSF47598">
    <property type="entry name" value="Ribbon-helix-helix"/>
    <property type="match status" value="1"/>
</dbReference>
<dbReference type="InterPro" id="IPR013321">
    <property type="entry name" value="Arc_rbn_hlx_hlx"/>
</dbReference>
<reference evidence="2" key="1">
    <citation type="submission" date="2021-07" db="EMBL/GenBank/DDBJ databases">
        <title>Prevalence and characterization of methicillin-resistant Macrococcus spp. in food producing animals and meat in Switzerland in 2019.</title>
        <authorList>
            <person name="Keller J.E."/>
            <person name="Schwendener S."/>
            <person name="Neuenschwander J."/>
            <person name="Overesch G."/>
            <person name="Perreten V."/>
        </authorList>
    </citation>
    <scope>NUCLEOTIDE SEQUENCE</scope>
    <source>
        <strain evidence="2">19Msa1099</strain>
        <plasmid evidence="2">p19Msa1099-8</plasmid>
    </source>
</reference>
<evidence type="ECO:0000313" key="2">
    <source>
        <dbReference type="EMBL" id="QYA34236.1"/>
    </source>
</evidence>
<feature type="domain" description="Ribbon-helix-helix protein CopG" evidence="1">
    <location>
        <begin position="5"/>
        <end position="33"/>
    </location>
</feature>
<dbReference type="EMBL" id="CP079964">
    <property type="protein sequence ID" value="QYA34236.1"/>
    <property type="molecule type" value="Genomic_DNA"/>
</dbReference>
<evidence type="ECO:0000259" key="1">
    <source>
        <dbReference type="Pfam" id="PF01402"/>
    </source>
</evidence>
<gene>
    <name evidence="2" type="ORF">KYI10_12595</name>
</gene>
<dbReference type="AlphaFoldDB" id="A0AAT9P8D4"/>
<dbReference type="Pfam" id="PF01402">
    <property type="entry name" value="RHH_1"/>
    <property type="match status" value="1"/>
</dbReference>
<name>A0AAT9P8D4_9STAP</name>
<dbReference type="InterPro" id="IPR010985">
    <property type="entry name" value="Ribbon_hlx_hlx"/>
</dbReference>
<sequence length="54" mass="6178">MVRVKVGITLTEDTLARLEEICKEMGLSKSQALSMLVNKEYLAKYQDEKKVFKA</sequence>
<dbReference type="InterPro" id="IPR002145">
    <property type="entry name" value="CopG"/>
</dbReference>
<accession>A0AAT9P8D4</accession>
<keyword evidence="2" id="KW-0614">Plasmid</keyword>
<geneLocation type="plasmid" evidence="2">
    <name>p19Msa1099-8</name>
</geneLocation>
<dbReference type="Gene3D" id="1.10.1220.10">
    <property type="entry name" value="Met repressor-like"/>
    <property type="match status" value="1"/>
</dbReference>
<proteinExistence type="predicted"/>